<dbReference type="EMBL" id="BJXX01000199">
    <property type="protein sequence ID" value="GEN36551.1"/>
    <property type="molecule type" value="Genomic_DNA"/>
</dbReference>
<comment type="caution">
    <text evidence="1">The sequence shown here is derived from an EMBL/GenBank/DDBJ whole genome shotgun (WGS) entry which is preliminary data.</text>
</comment>
<dbReference type="OrthoDB" id="3732589at2"/>
<keyword evidence="2" id="KW-1185">Reference proteome</keyword>
<protein>
    <submittedName>
        <fullName evidence="1">Glycerol dehydrogenase</fullName>
    </submittedName>
</protein>
<proteinExistence type="predicted"/>
<accession>A0A511VDN8</accession>
<dbReference type="InterPro" id="IPR036091">
    <property type="entry name" value="Prodiol/glycerol_DeHase__sf_su"/>
</dbReference>
<evidence type="ECO:0000313" key="2">
    <source>
        <dbReference type="Proteomes" id="UP000321157"/>
    </source>
</evidence>
<dbReference type="SUPFAM" id="SSF47148">
    <property type="entry name" value="Diol dehydratase, gamma subunit"/>
    <property type="match status" value="1"/>
</dbReference>
<dbReference type="AlphaFoldDB" id="A0A511VDN8"/>
<evidence type="ECO:0000313" key="1">
    <source>
        <dbReference type="EMBL" id="GEN36551.1"/>
    </source>
</evidence>
<gene>
    <name evidence="1" type="ORF">ADA01nite_40110</name>
</gene>
<dbReference type="NCBIfam" id="NF011972">
    <property type="entry name" value="PRK15443.1-3"/>
    <property type="match status" value="1"/>
</dbReference>
<dbReference type="Proteomes" id="UP000321157">
    <property type="component" value="Unassembled WGS sequence"/>
</dbReference>
<organism evidence="1 2">
    <name type="scientific">Aneurinibacillus danicus</name>
    <dbReference type="NCBI Taxonomy" id="267746"/>
    <lineage>
        <taxon>Bacteria</taxon>
        <taxon>Bacillati</taxon>
        <taxon>Bacillota</taxon>
        <taxon>Bacilli</taxon>
        <taxon>Bacillales</taxon>
        <taxon>Paenibacillaceae</taxon>
        <taxon>Aneurinibacillus group</taxon>
        <taxon>Aneurinibacillus</taxon>
    </lineage>
</organism>
<dbReference type="InterPro" id="IPR003207">
    <property type="entry name" value="Ppandiol/glycerol_DeHydtase_su"/>
</dbReference>
<dbReference type="PIRSF" id="PIRSF018505">
    <property type="entry name" value="Prpndl_dhdrts_sm"/>
    <property type="match status" value="1"/>
</dbReference>
<reference evidence="1 2" key="1">
    <citation type="submission" date="2019-07" db="EMBL/GenBank/DDBJ databases">
        <title>Whole genome shotgun sequence of Aneurinibacillus danicus NBRC 102444.</title>
        <authorList>
            <person name="Hosoyama A."/>
            <person name="Uohara A."/>
            <person name="Ohji S."/>
            <person name="Ichikawa N."/>
        </authorList>
    </citation>
    <scope>NUCLEOTIDE SEQUENCE [LARGE SCALE GENOMIC DNA]</scope>
    <source>
        <strain evidence="1 2">NBRC 102444</strain>
    </source>
</reference>
<sequence>METLTREHYPLGLKRPDLLRTPTGKSYEELTLDAALSGQIQASDLRISPETLQMHAQICDSLGKNQQARNFRRAAELIGISDARILEIYNALRPRRSTKEELLSIAEELESQYEAHENAALIREAADVYEQRNLLRRDGE</sequence>
<dbReference type="Pfam" id="PF02287">
    <property type="entry name" value="Dehydratase_SU"/>
    <property type="match status" value="1"/>
</dbReference>
<name>A0A511VDN8_9BACL</name>
<dbReference type="Gene3D" id="1.10.1510.20">
    <property type="entry name" value="Propanediol/glycerol dehydratase, small subunit"/>
    <property type="match status" value="1"/>
</dbReference>
<dbReference type="RefSeq" id="WP_146812190.1">
    <property type="nucleotide sequence ID" value="NZ_BJXX01000199.1"/>
</dbReference>